<keyword evidence="3 6" id="KW-0812">Transmembrane</keyword>
<keyword evidence="4 6" id="KW-1133">Transmembrane helix</keyword>
<feature type="non-terminal residue" evidence="8">
    <location>
        <position position="124"/>
    </location>
</feature>
<accession>X0TIL9</accession>
<dbReference type="Pfam" id="PF07690">
    <property type="entry name" value="MFS_1"/>
    <property type="match status" value="1"/>
</dbReference>
<dbReference type="EMBL" id="BARS01013782">
    <property type="protein sequence ID" value="GAF87111.1"/>
    <property type="molecule type" value="Genomic_DNA"/>
</dbReference>
<dbReference type="InterPro" id="IPR036259">
    <property type="entry name" value="MFS_trans_sf"/>
</dbReference>
<dbReference type="AlphaFoldDB" id="X0TIL9"/>
<dbReference type="PROSITE" id="PS50850">
    <property type="entry name" value="MFS"/>
    <property type="match status" value="1"/>
</dbReference>
<name>X0TIL9_9ZZZZ</name>
<dbReference type="GO" id="GO:0016020">
    <property type="term" value="C:membrane"/>
    <property type="evidence" value="ECO:0007669"/>
    <property type="project" value="UniProtKB-SubCell"/>
</dbReference>
<dbReference type="PANTHER" id="PTHR23511:SF34">
    <property type="entry name" value="SYNAPTIC VESICLE GLYCOPROTEIN 2"/>
    <property type="match status" value="1"/>
</dbReference>
<sequence length="124" mass="13553">CTQTRVHVPRLVETDLPARLDRLPWSRWHWRVVLALGVTWLLDGLEVTLVGAVANVLGKPETLHLSETQIGASVSAYLAGAVLGALVFGRLTDRLGRKRLFFVTLAVYLGATLLTALSTGFLTF</sequence>
<comment type="caution">
    <text evidence="8">The sequence shown here is derived from an EMBL/GenBank/DDBJ whole genome shotgun (WGS) entry which is preliminary data.</text>
</comment>
<evidence type="ECO:0000256" key="1">
    <source>
        <dbReference type="ARBA" id="ARBA00004141"/>
    </source>
</evidence>
<comment type="subcellular location">
    <subcellularLocation>
        <location evidence="1">Membrane</location>
        <topology evidence="1">Multi-pass membrane protein</topology>
    </subcellularLocation>
</comment>
<dbReference type="InterPro" id="IPR020846">
    <property type="entry name" value="MFS_dom"/>
</dbReference>
<keyword evidence="5 6" id="KW-0472">Membrane</keyword>
<feature type="non-terminal residue" evidence="8">
    <location>
        <position position="1"/>
    </location>
</feature>
<evidence type="ECO:0000313" key="8">
    <source>
        <dbReference type="EMBL" id="GAF87111.1"/>
    </source>
</evidence>
<proteinExistence type="predicted"/>
<organism evidence="8">
    <name type="scientific">marine sediment metagenome</name>
    <dbReference type="NCBI Taxonomy" id="412755"/>
    <lineage>
        <taxon>unclassified sequences</taxon>
        <taxon>metagenomes</taxon>
        <taxon>ecological metagenomes</taxon>
    </lineage>
</organism>
<keyword evidence="2" id="KW-0813">Transport</keyword>
<dbReference type="InterPro" id="IPR011701">
    <property type="entry name" value="MFS"/>
</dbReference>
<evidence type="ECO:0000256" key="5">
    <source>
        <dbReference type="ARBA" id="ARBA00023136"/>
    </source>
</evidence>
<protein>
    <recommendedName>
        <fullName evidence="7">Major facilitator superfamily (MFS) profile domain-containing protein</fullName>
    </recommendedName>
</protein>
<evidence type="ECO:0000256" key="2">
    <source>
        <dbReference type="ARBA" id="ARBA00022448"/>
    </source>
</evidence>
<evidence type="ECO:0000256" key="3">
    <source>
        <dbReference type="ARBA" id="ARBA00022692"/>
    </source>
</evidence>
<reference evidence="8" key="1">
    <citation type="journal article" date="2014" name="Front. Microbiol.">
        <title>High frequency of phylogenetically diverse reductive dehalogenase-homologous genes in deep subseafloor sedimentary metagenomes.</title>
        <authorList>
            <person name="Kawai M."/>
            <person name="Futagami T."/>
            <person name="Toyoda A."/>
            <person name="Takaki Y."/>
            <person name="Nishi S."/>
            <person name="Hori S."/>
            <person name="Arai W."/>
            <person name="Tsubouchi T."/>
            <person name="Morono Y."/>
            <person name="Uchiyama I."/>
            <person name="Ito T."/>
            <person name="Fujiyama A."/>
            <person name="Inagaki F."/>
            <person name="Takami H."/>
        </authorList>
    </citation>
    <scope>NUCLEOTIDE SEQUENCE</scope>
    <source>
        <strain evidence="8">Expedition CK06-06</strain>
    </source>
</reference>
<evidence type="ECO:0000259" key="7">
    <source>
        <dbReference type="PROSITE" id="PS50850"/>
    </source>
</evidence>
<evidence type="ECO:0000256" key="4">
    <source>
        <dbReference type="ARBA" id="ARBA00022989"/>
    </source>
</evidence>
<gene>
    <name evidence="8" type="ORF">S01H1_23700</name>
</gene>
<feature type="transmembrane region" description="Helical" evidence="6">
    <location>
        <begin position="100"/>
        <end position="122"/>
    </location>
</feature>
<evidence type="ECO:0000256" key="6">
    <source>
        <dbReference type="SAM" id="Phobius"/>
    </source>
</evidence>
<feature type="transmembrane region" description="Helical" evidence="6">
    <location>
        <begin position="32"/>
        <end position="58"/>
    </location>
</feature>
<dbReference type="Gene3D" id="1.20.1250.20">
    <property type="entry name" value="MFS general substrate transporter like domains"/>
    <property type="match status" value="1"/>
</dbReference>
<dbReference type="GO" id="GO:0022857">
    <property type="term" value="F:transmembrane transporter activity"/>
    <property type="evidence" value="ECO:0007669"/>
    <property type="project" value="InterPro"/>
</dbReference>
<dbReference type="SUPFAM" id="SSF103473">
    <property type="entry name" value="MFS general substrate transporter"/>
    <property type="match status" value="1"/>
</dbReference>
<dbReference type="PANTHER" id="PTHR23511">
    <property type="entry name" value="SYNAPTIC VESICLE GLYCOPROTEIN 2"/>
    <property type="match status" value="1"/>
</dbReference>
<feature type="transmembrane region" description="Helical" evidence="6">
    <location>
        <begin position="70"/>
        <end position="88"/>
    </location>
</feature>
<feature type="domain" description="Major facilitator superfamily (MFS) profile" evidence="7">
    <location>
        <begin position="32"/>
        <end position="124"/>
    </location>
</feature>